<sequence length="334" mass="37690">MDIVSSILHKIHKDSKQTKVVTITPRKSLFDTKDTAVIDLLGGAVSAFRKTSSKGYAVFQKSVIAYPFSDQLDKYLTNSCDFMAFSVSAMDILKAQMTKEALATGGYILFCHYKLNQSDFLLIMQLKIKPGTGIDEITLDVMENINLDIDHLHEAARINVANWRAADGKYISFVKKASNSQPTKYFRDFIGCDEFEDAKAQTNELVLAVEGYCDNLKLTLEQANEIKEKVFFYCEEKKKEGQPISLAALATRINEKDPTAFIKYIDDNLLAVPDSFDPIKDAYKHLKRVGGKDKDLTINFNRSLLGKRVVYDKVKGELLIKQLPQELKDELDSN</sequence>
<dbReference type="Proteomes" id="UP001150614">
    <property type="component" value="Unassembled WGS sequence"/>
</dbReference>
<evidence type="ECO:0000256" key="3">
    <source>
        <dbReference type="ARBA" id="ARBA00022490"/>
    </source>
</evidence>
<evidence type="ECO:0000256" key="2">
    <source>
        <dbReference type="ARBA" id="ARBA00009035"/>
    </source>
</evidence>
<dbReference type="PANTHER" id="PTHR38772:SF1">
    <property type="entry name" value="NUCLEOID-ASSOCIATED PROTEIN YEJK"/>
    <property type="match status" value="1"/>
</dbReference>
<evidence type="ECO:0000313" key="5">
    <source>
        <dbReference type="Proteomes" id="UP001150614"/>
    </source>
</evidence>
<comment type="similarity">
    <text evidence="2">Belongs to the YejK family.</text>
</comment>
<comment type="subcellular location">
    <subcellularLocation>
        <location evidence="1">Cytoplasm</location>
        <location evidence="1">Nucleoid</location>
    </subcellularLocation>
</comment>
<accession>A0ABT5RL85</accession>
<dbReference type="PANTHER" id="PTHR38772">
    <property type="match status" value="1"/>
</dbReference>
<gene>
    <name evidence="4" type="ORF">NMG11_23325</name>
</gene>
<evidence type="ECO:0000313" key="4">
    <source>
        <dbReference type="EMBL" id="MDD1946762.1"/>
    </source>
</evidence>
<proteinExistence type="inferred from homology"/>
<name>A0ABT5RL85_9PSED</name>
<dbReference type="Pfam" id="PF04245">
    <property type="entry name" value="NA37"/>
    <property type="match status" value="1"/>
</dbReference>
<organism evidence="4 5">
    <name type="scientific">Pseudomonas carnis</name>
    <dbReference type="NCBI Taxonomy" id="2487355"/>
    <lineage>
        <taxon>Bacteria</taxon>
        <taxon>Pseudomonadati</taxon>
        <taxon>Pseudomonadota</taxon>
        <taxon>Gammaproteobacteria</taxon>
        <taxon>Pseudomonadales</taxon>
        <taxon>Pseudomonadaceae</taxon>
        <taxon>Pseudomonas</taxon>
    </lineage>
</organism>
<evidence type="ECO:0000256" key="1">
    <source>
        <dbReference type="ARBA" id="ARBA00004453"/>
    </source>
</evidence>
<protein>
    <submittedName>
        <fullName evidence="4">Nucleoid-associated protein</fullName>
    </submittedName>
</protein>
<dbReference type="RefSeq" id="WP_058427674.1">
    <property type="nucleotide sequence ID" value="NZ_JANCLL010000033.1"/>
</dbReference>
<dbReference type="EMBL" id="JANCLL010000033">
    <property type="protein sequence ID" value="MDD1946762.1"/>
    <property type="molecule type" value="Genomic_DNA"/>
</dbReference>
<keyword evidence="5" id="KW-1185">Reference proteome</keyword>
<keyword evidence="3" id="KW-0963">Cytoplasm</keyword>
<comment type="caution">
    <text evidence="4">The sequence shown here is derived from an EMBL/GenBank/DDBJ whole genome shotgun (WGS) entry which is preliminary data.</text>
</comment>
<reference evidence="4" key="1">
    <citation type="submission" date="2022-07" db="EMBL/GenBank/DDBJ databases">
        <title>Draft genome of Pseudomonas carnis strain LP isolated from cheese.</title>
        <authorList>
            <person name="Wolfe B.E."/>
        </authorList>
    </citation>
    <scope>NUCLEOTIDE SEQUENCE</scope>
    <source>
        <strain evidence="4">LP</strain>
    </source>
</reference>
<dbReference type="InterPro" id="IPR007358">
    <property type="entry name" value="Nucleoid_associated_NdpA"/>
</dbReference>